<dbReference type="EMBL" id="MU276830">
    <property type="protein sequence ID" value="KAI0037608.1"/>
    <property type="molecule type" value="Genomic_DNA"/>
</dbReference>
<sequence length="635" mass="70617">MAGVSIYSSKGPLAPRKARHTTVSVPSHRRKPRLQTLHFDFPPQPLIDSPPSPELSSSADPAASTSALIDELEDIPASNNIDVYITDEMFGQKKKRKTRLIWRGTNIQVDLFLEWVSVRGEFLDEIIRHDGWGSIDPDSVCPVCNTELASVKCEDCVGQEVICDACCCEAHVLTVQPEMEQLGHDGRSCPCPRNQSTAVTVIDISGVHTLHVRFCDCRNEHTANTYIQFLRAGWWPATVARPRTVTTLRTLELFHAMTIQGKLNAYDFWLGLVKVTDATGLVQPKNHYKDFIRSVRCFRNARACKRAGRAHDPAGINGTTLRELAVECPACPQPGRNMDDGWEDEPDSEQTPSLRRADPTSFQKSPLKRTWKSTKTRSRQVMKACGSSFAAVDLANIPAQKRFAVNGVGAVICARHLFYRKNGVGDLSKGERYCNMDFLFLSTIAGTASSMKRIVLTYDIACQYSKNFMRRMSQFPEAYQIDISETLIIFLIPKFHLLAHGLPCQVGFNLNNTEGMARTCGEGIEAGWSETNGASLSTREMSGDGRREALDDQFGAINWRKLSRSLKVAVAAYFKQHKALEESTATFPAAVIQKWEAMVKAWDADNSKPNHQQKCRTRAKAPMPSRSGQASDGLA</sequence>
<dbReference type="Proteomes" id="UP000814033">
    <property type="component" value="Unassembled WGS sequence"/>
</dbReference>
<proteinExistence type="predicted"/>
<evidence type="ECO:0000313" key="1">
    <source>
        <dbReference type="EMBL" id="KAI0037608.1"/>
    </source>
</evidence>
<accession>A0ACB8R0U7</accession>
<name>A0ACB8R0U7_9AGAM</name>
<reference evidence="1" key="2">
    <citation type="journal article" date="2022" name="New Phytol.">
        <title>Evolutionary transition to the ectomycorrhizal habit in the genomes of a hyperdiverse lineage of mushroom-forming fungi.</title>
        <authorList>
            <person name="Looney B."/>
            <person name="Miyauchi S."/>
            <person name="Morin E."/>
            <person name="Drula E."/>
            <person name="Courty P.E."/>
            <person name="Kohler A."/>
            <person name="Kuo A."/>
            <person name="LaButti K."/>
            <person name="Pangilinan J."/>
            <person name="Lipzen A."/>
            <person name="Riley R."/>
            <person name="Andreopoulos W."/>
            <person name="He G."/>
            <person name="Johnson J."/>
            <person name="Nolan M."/>
            <person name="Tritt A."/>
            <person name="Barry K.W."/>
            <person name="Grigoriev I.V."/>
            <person name="Nagy L.G."/>
            <person name="Hibbett D."/>
            <person name="Henrissat B."/>
            <person name="Matheny P.B."/>
            <person name="Labbe J."/>
            <person name="Martin F.M."/>
        </authorList>
    </citation>
    <scope>NUCLEOTIDE SEQUENCE</scope>
    <source>
        <strain evidence="1">FP105234-sp</strain>
    </source>
</reference>
<gene>
    <name evidence="1" type="ORF">FA95DRAFT_1578725</name>
</gene>
<keyword evidence="2" id="KW-1185">Reference proteome</keyword>
<comment type="caution">
    <text evidence="1">The sequence shown here is derived from an EMBL/GenBank/DDBJ whole genome shotgun (WGS) entry which is preliminary data.</text>
</comment>
<evidence type="ECO:0000313" key="2">
    <source>
        <dbReference type="Proteomes" id="UP000814033"/>
    </source>
</evidence>
<feature type="non-terminal residue" evidence="1">
    <location>
        <position position="635"/>
    </location>
</feature>
<reference evidence="1" key="1">
    <citation type="submission" date="2021-02" db="EMBL/GenBank/DDBJ databases">
        <authorList>
            <consortium name="DOE Joint Genome Institute"/>
            <person name="Ahrendt S."/>
            <person name="Looney B.P."/>
            <person name="Miyauchi S."/>
            <person name="Morin E."/>
            <person name="Drula E."/>
            <person name="Courty P.E."/>
            <person name="Chicoki N."/>
            <person name="Fauchery L."/>
            <person name="Kohler A."/>
            <person name="Kuo A."/>
            <person name="Labutti K."/>
            <person name="Pangilinan J."/>
            <person name="Lipzen A."/>
            <person name="Riley R."/>
            <person name="Andreopoulos W."/>
            <person name="He G."/>
            <person name="Johnson J."/>
            <person name="Barry K.W."/>
            <person name="Grigoriev I.V."/>
            <person name="Nagy L."/>
            <person name="Hibbett D."/>
            <person name="Henrissat B."/>
            <person name="Matheny P.B."/>
            <person name="Labbe J."/>
            <person name="Martin F."/>
        </authorList>
    </citation>
    <scope>NUCLEOTIDE SEQUENCE</scope>
    <source>
        <strain evidence="1">FP105234-sp</strain>
    </source>
</reference>
<organism evidence="1 2">
    <name type="scientific">Auriscalpium vulgare</name>
    <dbReference type="NCBI Taxonomy" id="40419"/>
    <lineage>
        <taxon>Eukaryota</taxon>
        <taxon>Fungi</taxon>
        <taxon>Dikarya</taxon>
        <taxon>Basidiomycota</taxon>
        <taxon>Agaricomycotina</taxon>
        <taxon>Agaricomycetes</taxon>
        <taxon>Russulales</taxon>
        <taxon>Auriscalpiaceae</taxon>
        <taxon>Auriscalpium</taxon>
    </lineage>
</organism>
<protein>
    <submittedName>
        <fullName evidence="1">Uncharacterized protein</fullName>
    </submittedName>
</protein>